<proteinExistence type="predicted"/>
<accession>A0ABW5P6S4</accession>
<dbReference type="RefSeq" id="WP_386846047.1">
    <property type="nucleotide sequence ID" value="NZ_JBHUMK010000052.1"/>
</dbReference>
<gene>
    <name evidence="1" type="ORF">ACFSR9_11840</name>
</gene>
<organism evidence="1 2">
    <name type="scientific">Deinococcus taklimakanensis</name>
    <dbReference type="NCBI Taxonomy" id="536443"/>
    <lineage>
        <taxon>Bacteria</taxon>
        <taxon>Thermotogati</taxon>
        <taxon>Deinococcota</taxon>
        <taxon>Deinococci</taxon>
        <taxon>Deinococcales</taxon>
        <taxon>Deinococcaceae</taxon>
        <taxon>Deinococcus</taxon>
    </lineage>
</organism>
<name>A0ABW5P6S4_9DEIO</name>
<keyword evidence="2" id="KW-1185">Reference proteome</keyword>
<dbReference type="EMBL" id="JBHUMK010000052">
    <property type="protein sequence ID" value="MFD2610123.1"/>
    <property type="molecule type" value="Genomic_DNA"/>
</dbReference>
<evidence type="ECO:0008006" key="3">
    <source>
        <dbReference type="Google" id="ProtNLM"/>
    </source>
</evidence>
<protein>
    <recommendedName>
        <fullName evidence="3">MarR family transcriptional regulator</fullName>
    </recommendedName>
</protein>
<comment type="caution">
    <text evidence="1">The sequence shown here is derived from an EMBL/GenBank/DDBJ whole genome shotgun (WGS) entry which is preliminary data.</text>
</comment>
<reference evidence="2" key="1">
    <citation type="journal article" date="2019" name="Int. J. Syst. Evol. Microbiol.">
        <title>The Global Catalogue of Microorganisms (GCM) 10K type strain sequencing project: providing services to taxonomists for standard genome sequencing and annotation.</title>
        <authorList>
            <consortium name="The Broad Institute Genomics Platform"/>
            <consortium name="The Broad Institute Genome Sequencing Center for Infectious Disease"/>
            <person name="Wu L."/>
            <person name="Ma J."/>
        </authorList>
    </citation>
    <scope>NUCLEOTIDE SEQUENCE [LARGE SCALE GENOMIC DNA]</scope>
    <source>
        <strain evidence="2">KCTC 33842</strain>
    </source>
</reference>
<dbReference type="Proteomes" id="UP001597475">
    <property type="component" value="Unassembled WGS sequence"/>
</dbReference>
<sequence length="90" mass="10136">MPRQATPRLPRESRLIQVMQAVVQHGATTQAEIRERVGTRSVSAFVHSCVARKWLTETQVQNGQSHRQHIYRPTEEGRHVGALNLKKGAA</sequence>
<evidence type="ECO:0000313" key="1">
    <source>
        <dbReference type="EMBL" id="MFD2610123.1"/>
    </source>
</evidence>
<evidence type="ECO:0000313" key="2">
    <source>
        <dbReference type="Proteomes" id="UP001597475"/>
    </source>
</evidence>